<dbReference type="GO" id="GO:0004065">
    <property type="term" value="F:arylsulfatase activity"/>
    <property type="evidence" value="ECO:0007669"/>
    <property type="project" value="TreeGrafter"/>
</dbReference>
<accession>A0A8S1CV67</accession>
<evidence type="ECO:0000313" key="10">
    <source>
        <dbReference type="Proteomes" id="UP000494165"/>
    </source>
</evidence>
<evidence type="ECO:0000256" key="7">
    <source>
        <dbReference type="SAM" id="SignalP"/>
    </source>
</evidence>
<dbReference type="GO" id="GO:0046872">
    <property type="term" value="F:metal ion binding"/>
    <property type="evidence" value="ECO:0007669"/>
    <property type="project" value="UniProtKB-KW"/>
</dbReference>
<dbReference type="SUPFAM" id="SSF53649">
    <property type="entry name" value="Alkaline phosphatase-like"/>
    <property type="match status" value="1"/>
</dbReference>
<dbReference type="Proteomes" id="UP000494165">
    <property type="component" value="Unassembled WGS sequence"/>
</dbReference>
<evidence type="ECO:0000313" key="9">
    <source>
        <dbReference type="EMBL" id="CAB3371938.1"/>
    </source>
</evidence>
<keyword evidence="6" id="KW-0106">Calcium</keyword>
<sequence length="338" mass="36954">MSSLALLLLFLAANTIDGARDKPNILLLLADDMGWGDLGANLPHLPSSTPFLDKLANSGIRFQDFHSGSSVCTPSRSALLTGRLGQRTGVLNNFGPDSVGGLPETEITIAKILKEAGYRTAALGKWHLGLTQGHHPLDHGFDRYFGVPYSLDMGCSVPPGLDMPPKRSCIRNLNNGSKEFSNTPLPLYKDRDILHQPVKLADLAQLYAEFGTNFVNEDKNVPFFLLVAFSHVHVPLAHGNNFSNATNGGVFENCLREMDWIAEELVRAAGLENTLIWFLSDNGPWQSKCNLAGSAGPYKGVWQQYNAGGSAKRTVWEGGHRVPAFINWAPVIKVFFIK</sequence>
<keyword evidence="3" id="KW-0479">Metal-binding</keyword>
<feature type="chain" id="PRO_5035882111" description="Sulfatase N-terminal domain-containing protein" evidence="7">
    <location>
        <begin position="19"/>
        <end position="338"/>
    </location>
</feature>
<dbReference type="InterPro" id="IPR024607">
    <property type="entry name" value="Sulfatase_CS"/>
</dbReference>
<gene>
    <name evidence="9" type="ORF">CLODIP_2_CD00449</name>
</gene>
<dbReference type="Pfam" id="PF00884">
    <property type="entry name" value="Sulfatase"/>
    <property type="match status" value="1"/>
</dbReference>
<evidence type="ECO:0000259" key="8">
    <source>
        <dbReference type="Pfam" id="PF00884"/>
    </source>
</evidence>
<comment type="caution">
    <text evidence="9">The sequence shown here is derived from an EMBL/GenBank/DDBJ whole genome shotgun (WGS) entry which is preliminary data.</text>
</comment>
<evidence type="ECO:0000256" key="5">
    <source>
        <dbReference type="ARBA" id="ARBA00022801"/>
    </source>
</evidence>
<feature type="signal peptide" evidence="7">
    <location>
        <begin position="1"/>
        <end position="18"/>
    </location>
</feature>
<keyword evidence="4 7" id="KW-0732">Signal</keyword>
<name>A0A8S1CV67_9INSE</name>
<dbReference type="PANTHER" id="PTHR42693">
    <property type="entry name" value="ARYLSULFATASE FAMILY MEMBER"/>
    <property type="match status" value="1"/>
</dbReference>
<protein>
    <recommendedName>
        <fullName evidence="8">Sulfatase N-terminal domain-containing protein</fullName>
    </recommendedName>
</protein>
<dbReference type="InterPro" id="IPR050738">
    <property type="entry name" value="Sulfatase"/>
</dbReference>
<evidence type="ECO:0000256" key="2">
    <source>
        <dbReference type="ARBA" id="ARBA00008779"/>
    </source>
</evidence>
<evidence type="ECO:0000256" key="3">
    <source>
        <dbReference type="ARBA" id="ARBA00022723"/>
    </source>
</evidence>
<organism evidence="9 10">
    <name type="scientific">Cloeon dipterum</name>
    <dbReference type="NCBI Taxonomy" id="197152"/>
    <lineage>
        <taxon>Eukaryota</taxon>
        <taxon>Metazoa</taxon>
        <taxon>Ecdysozoa</taxon>
        <taxon>Arthropoda</taxon>
        <taxon>Hexapoda</taxon>
        <taxon>Insecta</taxon>
        <taxon>Pterygota</taxon>
        <taxon>Palaeoptera</taxon>
        <taxon>Ephemeroptera</taxon>
        <taxon>Pisciforma</taxon>
        <taxon>Baetidae</taxon>
        <taxon>Cloeon</taxon>
    </lineage>
</organism>
<dbReference type="InterPro" id="IPR000917">
    <property type="entry name" value="Sulfatase_N"/>
</dbReference>
<dbReference type="PROSITE" id="PS00523">
    <property type="entry name" value="SULFATASE_1"/>
    <property type="match status" value="1"/>
</dbReference>
<dbReference type="Gene3D" id="3.40.720.10">
    <property type="entry name" value="Alkaline Phosphatase, subunit A"/>
    <property type="match status" value="1"/>
</dbReference>
<feature type="domain" description="Sulfatase N-terminal" evidence="8">
    <location>
        <begin position="23"/>
        <end position="332"/>
    </location>
</feature>
<keyword evidence="10" id="KW-1185">Reference proteome</keyword>
<proteinExistence type="inferred from homology"/>
<comment type="cofactor">
    <cofactor evidence="1">
        <name>Ca(2+)</name>
        <dbReference type="ChEBI" id="CHEBI:29108"/>
    </cofactor>
</comment>
<keyword evidence="5" id="KW-0378">Hydrolase</keyword>
<evidence type="ECO:0000256" key="6">
    <source>
        <dbReference type="ARBA" id="ARBA00022837"/>
    </source>
</evidence>
<dbReference type="PANTHER" id="PTHR42693:SF42">
    <property type="entry name" value="ARYLSULFATASE G"/>
    <property type="match status" value="1"/>
</dbReference>
<reference evidence="9 10" key="1">
    <citation type="submission" date="2020-04" db="EMBL/GenBank/DDBJ databases">
        <authorList>
            <person name="Alioto T."/>
            <person name="Alioto T."/>
            <person name="Gomez Garrido J."/>
        </authorList>
    </citation>
    <scope>NUCLEOTIDE SEQUENCE [LARGE SCALE GENOMIC DNA]</scope>
</reference>
<dbReference type="AlphaFoldDB" id="A0A8S1CV67"/>
<evidence type="ECO:0000256" key="1">
    <source>
        <dbReference type="ARBA" id="ARBA00001913"/>
    </source>
</evidence>
<dbReference type="InterPro" id="IPR017850">
    <property type="entry name" value="Alkaline_phosphatase_core_sf"/>
</dbReference>
<evidence type="ECO:0000256" key="4">
    <source>
        <dbReference type="ARBA" id="ARBA00022729"/>
    </source>
</evidence>
<dbReference type="EMBL" id="CADEPI010000066">
    <property type="protein sequence ID" value="CAB3371938.1"/>
    <property type="molecule type" value="Genomic_DNA"/>
</dbReference>
<comment type="similarity">
    <text evidence="2">Belongs to the sulfatase family.</text>
</comment>
<dbReference type="OrthoDB" id="103349at2759"/>